<evidence type="ECO:0000256" key="1">
    <source>
        <dbReference type="SAM" id="MobiDB-lite"/>
    </source>
</evidence>
<reference evidence="2" key="1">
    <citation type="journal article" date="2012" name="PLoS ONE">
        <title>Gene sets for utilization of primary and secondary nutrition supplies in the distal gut of endangered iberian lynx.</title>
        <authorList>
            <person name="Alcaide M."/>
            <person name="Messina E."/>
            <person name="Richter M."/>
            <person name="Bargiela R."/>
            <person name="Peplies J."/>
            <person name="Huws S.A."/>
            <person name="Newbold C.J."/>
            <person name="Golyshin P.N."/>
            <person name="Simon M.A."/>
            <person name="Lopez G."/>
            <person name="Yakimov M.M."/>
            <person name="Ferrer M."/>
        </authorList>
    </citation>
    <scope>NUCLEOTIDE SEQUENCE</scope>
</reference>
<evidence type="ECO:0000313" key="2">
    <source>
        <dbReference type="EMBL" id="EJW95582.1"/>
    </source>
</evidence>
<sequence length="34" mass="3690">ETCSRSESESEQGVESEGVDAKPSDLPLARLKVR</sequence>
<accession>J9G1B6</accession>
<comment type="caution">
    <text evidence="2">The sequence shown here is derived from an EMBL/GenBank/DDBJ whole genome shotgun (WGS) entry which is preliminary data.</text>
</comment>
<dbReference type="EMBL" id="AMCI01005717">
    <property type="protein sequence ID" value="EJW95582.1"/>
    <property type="molecule type" value="Genomic_DNA"/>
</dbReference>
<feature type="region of interest" description="Disordered" evidence="1">
    <location>
        <begin position="1"/>
        <end position="34"/>
    </location>
</feature>
<name>J9G1B6_9ZZZZ</name>
<gene>
    <name evidence="2" type="ORF">EVA_16312</name>
</gene>
<feature type="compositionally biased region" description="Acidic residues" evidence="1">
    <location>
        <begin position="9"/>
        <end position="18"/>
    </location>
</feature>
<feature type="non-terminal residue" evidence="2">
    <location>
        <position position="1"/>
    </location>
</feature>
<dbReference type="AlphaFoldDB" id="J9G1B6"/>
<protein>
    <submittedName>
        <fullName evidence="2">Uncharacterized protein</fullName>
    </submittedName>
</protein>
<organism evidence="2">
    <name type="scientific">gut metagenome</name>
    <dbReference type="NCBI Taxonomy" id="749906"/>
    <lineage>
        <taxon>unclassified sequences</taxon>
        <taxon>metagenomes</taxon>
        <taxon>organismal metagenomes</taxon>
    </lineage>
</organism>
<proteinExistence type="predicted"/>